<dbReference type="Pfam" id="PF12895">
    <property type="entry name" value="ANAPC3"/>
    <property type="match status" value="1"/>
</dbReference>
<dbReference type="GO" id="GO:0072659">
    <property type="term" value="P:protein localization to plasma membrane"/>
    <property type="evidence" value="ECO:0007669"/>
    <property type="project" value="TreeGrafter"/>
</dbReference>
<feature type="non-terminal residue" evidence="3">
    <location>
        <position position="534"/>
    </location>
</feature>
<dbReference type="InterPro" id="IPR019734">
    <property type="entry name" value="TPR_rpt"/>
</dbReference>
<keyword evidence="1" id="KW-0802">TPR repeat</keyword>
<proteinExistence type="predicted"/>
<evidence type="ECO:0000313" key="4">
    <source>
        <dbReference type="Proteomes" id="UP000637704"/>
    </source>
</evidence>
<feature type="non-terminal residue" evidence="3">
    <location>
        <position position="1"/>
    </location>
</feature>
<evidence type="ECO:0000313" key="3">
    <source>
        <dbReference type="EMBL" id="NXD69033.1"/>
    </source>
</evidence>
<dbReference type="InterPro" id="IPR011990">
    <property type="entry name" value="TPR-like_helical_dom_sf"/>
</dbReference>
<keyword evidence="4" id="KW-1185">Reference proteome</keyword>
<dbReference type="PANTHER" id="PTHR23083">
    <property type="entry name" value="TETRATRICOPEPTIDE REPEAT PROTEIN, TPR"/>
    <property type="match status" value="1"/>
</dbReference>
<evidence type="ECO:0000256" key="1">
    <source>
        <dbReference type="PROSITE-ProRule" id="PRU00339"/>
    </source>
</evidence>
<dbReference type="PANTHER" id="PTHR23083:SF365">
    <property type="entry name" value="TETRATRICOPEPTIDE REPEAT PROTEIN 7B"/>
    <property type="match status" value="1"/>
</dbReference>
<organism evidence="3 4">
    <name type="scientific">Eolophus roseicapilla</name>
    <name type="common">Galah cockatoo</name>
    <name type="synonym">Cacatua roseicapilla</name>
    <dbReference type="NCBI Taxonomy" id="176039"/>
    <lineage>
        <taxon>Eukaryota</taxon>
        <taxon>Metazoa</taxon>
        <taxon>Chordata</taxon>
        <taxon>Craniata</taxon>
        <taxon>Vertebrata</taxon>
        <taxon>Euteleostomi</taxon>
        <taxon>Archelosauria</taxon>
        <taxon>Archosauria</taxon>
        <taxon>Dinosauria</taxon>
        <taxon>Saurischia</taxon>
        <taxon>Theropoda</taxon>
        <taxon>Coelurosauria</taxon>
        <taxon>Aves</taxon>
        <taxon>Neognathae</taxon>
        <taxon>Neoaves</taxon>
        <taxon>Telluraves</taxon>
        <taxon>Australaves</taxon>
        <taxon>Psittaciformes</taxon>
        <taxon>Cacatuidae</taxon>
        <taxon>Eolophus</taxon>
    </lineage>
</organism>
<protein>
    <submittedName>
        <fullName evidence="3">TTC7B protein</fullName>
    </submittedName>
</protein>
<dbReference type="Gene3D" id="1.25.40.10">
    <property type="entry name" value="Tetratricopeptide repeat domain"/>
    <property type="match status" value="1"/>
</dbReference>
<accession>A0A851XUL3</accession>
<dbReference type="Pfam" id="PF19440">
    <property type="entry name" value="TTC7_N"/>
    <property type="match status" value="1"/>
</dbReference>
<dbReference type="Proteomes" id="UP000637704">
    <property type="component" value="Unassembled WGS sequence"/>
</dbReference>
<dbReference type="FunFam" id="1.25.40.10:FF:000035">
    <property type="entry name" value="Tetratricopeptide repeat domain 7B"/>
    <property type="match status" value="1"/>
</dbReference>
<sequence length="534" mass="60176">TDDMAELLLGESKLELFLKENALKQSSSPRGPGPKLTEVRKHLTAALDRGNLKPEFLQEANLIMAKLNYVEGDYKEALNTYARVGVDDLQLTAVPPYRLRMIAEAYSTKGLCLEKLPISSSASNLHVDREQEIVTCYEKAGDIALLYLQEIERITWILTALLSDVLRCYQIQVGILSNSMFICRNLTRGVGRFRELLRAVETRTTQNLRMTIARQLAEILLRGMCEQSYWNPLEDPPHQSPLDDPLRKAIPKSNVFCLNNYVLVLNSIFCPQENTEEALLLLLISESMANRDAVLSRIPEHKNDRIISLQSASVVYDLLTIALGRRGQYEMLSECLERAMKFAFEEFHLWYQFALSLMAAGKSARAVKVLKECIRLKPDDATIPLLAAKLCMGSLHWLEEAERFAKTVVDLGDKTSEFKAKGYLALGLTYSLQATDASLRGMQEVLQRKALLAFQRAHSLSPTDHLAAFYLALQLAISRQIPEALGYVRQALQLQGDDANSLHLLALLLSAQKHYHDALNIIDMALSEYPENFM</sequence>
<dbReference type="EMBL" id="WBNI01000657">
    <property type="protein sequence ID" value="NXD69033.1"/>
    <property type="molecule type" value="Genomic_DNA"/>
</dbReference>
<dbReference type="GO" id="GO:0005886">
    <property type="term" value="C:plasma membrane"/>
    <property type="evidence" value="ECO:0007669"/>
    <property type="project" value="TreeGrafter"/>
</dbReference>
<gene>
    <name evidence="3" type="primary">Ttc7b</name>
    <name evidence="3" type="ORF">EOLROS_R09427</name>
</gene>
<feature type="repeat" description="TPR" evidence="1">
    <location>
        <begin position="347"/>
        <end position="380"/>
    </location>
</feature>
<dbReference type="GO" id="GO:0046854">
    <property type="term" value="P:phosphatidylinositol phosphate biosynthetic process"/>
    <property type="evidence" value="ECO:0007669"/>
    <property type="project" value="TreeGrafter"/>
</dbReference>
<evidence type="ECO:0000259" key="2">
    <source>
        <dbReference type="Pfam" id="PF19440"/>
    </source>
</evidence>
<dbReference type="InterPro" id="IPR051722">
    <property type="entry name" value="Endocytosis_PI4K-reg_protein"/>
</dbReference>
<dbReference type="PROSITE" id="PS50005">
    <property type="entry name" value="TPR"/>
    <property type="match status" value="1"/>
</dbReference>
<dbReference type="SMART" id="SM00028">
    <property type="entry name" value="TPR"/>
    <property type="match status" value="3"/>
</dbReference>
<name>A0A851XUL3_EOLRO</name>
<dbReference type="InterPro" id="IPR045819">
    <property type="entry name" value="TTC7_N"/>
</dbReference>
<reference evidence="3" key="1">
    <citation type="submission" date="2019-09" db="EMBL/GenBank/DDBJ databases">
        <title>Bird 10,000 Genomes (B10K) Project - Family phase.</title>
        <authorList>
            <person name="Zhang G."/>
        </authorList>
    </citation>
    <scope>NUCLEOTIDE SEQUENCE</scope>
    <source>
        <strain evidence="3">B10K-DU-025-06</strain>
        <tissue evidence="3">Mixed tissue sample</tissue>
    </source>
</reference>
<dbReference type="SUPFAM" id="SSF48452">
    <property type="entry name" value="TPR-like"/>
    <property type="match status" value="2"/>
</dbReference>
<dbReference type="AlphaFoldDB" id="A0A851XUL3"/>
<comment type="caution">
    <text evidence="3">The sequence shown here is derived from an EMBL/GenBank/DDBJ whole genome shotgun (WGS) entry which is preliminary data.</text>
</comment>
<feature type="domain" description="Tetratricopeptide repeat protein 7 N-terminal" evidence="2">
    <location>
        <begin position="2"/>
        <end position="336"/>
    </location>
</feature>